<accession>A0A9Q3K5V0</accession>
<sequence length="153" mass="17034">MGTVSLSCEGSTFLLKNCLYVLKLNCNLVSLLELFQNKVTITRKGDSFSLDSNNRSLLKGTITNNLLIVNYTNPTSFLTSTSDNLWHNRLGQRRDGPLKSIFLPINSLPCRICTINKAHVLPFKCHFDKVRLPLDCAHIDLVGPISPISVLGF</sequence>
<evidence type="ECO:0000313" key="1">
    <source>
        <dbReference type="EMBL" id="MBW0573714.1"/>
    </source>
</evidence>
<keyword evidence="2" id="KW-1185">Reference proteome</keyword>
<dbReference type="OrthoDB" id="3251181at2759"/>
<dbReference type="EMBL" id="AVOT02092669">
    <property type="protein sequence ID" value="MBW0573714.1"/>
    <property type="molecule type" value="Genomic_DNA"/>
</dbReference>
<evidence type="ECO:0000313" key="2">
    <source>
        <dbReference type="Proteomes" id="UP000765509"/>
    </source>
</evidence>
<dbReference type="AlphaFoldDB" id="A0A9Q3K5V0"/>
<dbReference type="Proteomes" id="UP000765509">
    <property type="component" value="Unassembled WGS sequence"/>
</dbReference>
<name>A0A9Q3K5V0_9BASI</name>
<protein>
    <submittedName>
        <fullName evidence="1">Uncharacterized protein</fullName>
    </submittedName>
</protein>
<proteinExistence type="predicted"/>
<organism evidence="1 2">
    <name type="scientific">Austropuccinia psidii MF-1</name>
    <dbReference type="NCBI Taxonomy" id="1389203"/>
    <lineage>
        <taxon>Eukaryota</taxon>
        <taxon>Fungi</taxon>
        <taxon>Dikarya</taxon>
        <taxon>Basidiomycota</taxon>
        <taxon>Pucciniomycotina</taxon>
        <taxon>Pucciniomycetes</taxon>
        <taxon>Pucciniales</taxon>
        <taxon>Sphaerophragmiaceae</taxon>
        <taxon>Austropuccinia</taxon>
    </lineage>
</organism>
<reference evidence="1" key="1">
    <citation type="submission" date="2021-03" db="EMBL/GenBank/DDBJ databases">
        <title>Draft genome sequence of rust myrtle Austropuccinia psidii MF-1, a brazilian biotype.</title>
        <authorList>
            <person name="Quecine M.C."/>
            <person name="Pachon D.M.R."/>
            <person name="Bonatelli M.L."/>
            <person name="Correr F.H."/>
            <person name="Franceschini L.M."/>
            <person name="Leite T.F."/>
            <person name="Margarido G.R.A."/>
            <person name="Almeida C.A."/>
            <person name="Ferrarezi J.A."/>
            <person name="Labate C.A."/>
        </authorList>
    </citation>
    <scope>NUCLEOTIDE SEQUENCE</scope>
    <source>
        <strain evidence="1">MF-1</strain>
    </source>
</reference>
<gene>
    <name evidence="1" type="ORF">O181_113429</name>
</gene>
<comment type="caution">
    <text evidence="1">The sequence shown here is derived from an EMBL/GenBank/DDBJ whole genome shotgun (WGS) entry which is preliminary data.</text>
</comment>